<evidence type="ECO:0000313" key="3">
    <source>
        <dbReference type="Proteomes" id="UP000813427"/>
    </source>
</evidence>
<dbReference type="EMBL" id="JAGPXF010000003">
    <property type="protein sequence ID" value="KAH7252274.1"/>
    <property type="molecule type" value="Genomic_DNA"/>
</dbReference>
<keyword evidence="3" id="KW-1185">Reference proteome</keyword>
<accession>A0A8K0S5K6</accession>
<sequence length="66" mass="7221">MLGPQARFTLSLLLFMGLCLVSSSLLVPRFFTPPPQGLQSLVFTHTLVSTISLYPGLIPEALLQFT</sequence>
<evidence type="ECO:0000313" key="2">
    <source>
        <dbReference type="EMBL" id="KAH7252274.1"/>
    </source>
</evidence>
<evidence type="ECO:0000256" key="1">
    <source>
        <dbReference type="SAM" id="SignalP"/>
    </source>
</evidence>
<feature type="chain" id="PRO_5035473573" evidence="1">
    <location>
        <begin position="24"/>
        <end position="66"/>
    </location>
</feature>
<name>A0A8K0S5K6_9HYPO</name>
<organism evidence="2 3">
    <name type="scientific">Fusarium tricinctum</name>
    <dbReference type="NCBI Taxonomy" id="61284"/>
    <lineage>
        <taxon>Eukaryota</taxon>
        <taxon>Fungi</taxon>
        <taxon>Dikarya</taxon>
        <taxon>Ascomycota</taxon>
        <taxon>Pezizomycotina</taxon>
        <taxon>Sordariomycetes</taxon>
        <taxon>Hypocreomycetidae</taxon>
        <taxon>Hypocreales</taxon>
        <taxon>Nectriaceae</taxon>
        <taxon>Fusarium</taxon>
        <taxon>Fusarium tricinctum species complex</taxon>
    </lineage>
</organism>
<comment type="caution">
    <text evidence="2">The sequence shown here is derived from an EMBL/GenBank/DDBJ whole genome shotgun (WGS) entry which is preliminary data.</text>
</comment>
<protein>
    <submittedName>
        <fullName evidence="2">Uncharacterized protein</fullName>
    </submittedName>
</protein>
<keyword evidence="1" id="KW-0732">Signal</keyword>
<dbReference type="Proteomes" id="UP000813427">
    <property type="component" value="Unassembled WGS sequence"/>
</dbReference>
<dbReference type="AlphaFoldDB" id="A0A8K0S5K6"/>
<gene>
    <name evidence="2" type="ORF">BKA59DRAFT_474200</name>
</gene>
<reference evidence="2" key="1">
    <citation type="journal article" date="2021" name="Nat. Commun.">
        <title>Genetic determinants of endophytism in the Arabidopsis root mycobiome.</title>
        <authorList>
            <person name="Mesny F."/>
            <person name="Miyauchi S."/>
            <person name="Thiergart T."/>
            <person name="Pickel B."/>
            <person name="Atanasova L."/>
            <person name="Karlsson M."/>
            <person name="Huettel B."/>
            <person name="Barry K.W."/>
            <person name="Haridas S."/>
            <person name="Chen C."/>
            <person name="Bauer D."/>
            <person name="Andreopoulos W."/>
            <person name="Pangilinan J."/>
            <person name="LaButti K."/>
            <person name="Riley R."/>
            <person name="Lipzen A."/>
            <person name="Clum A."/>
            <person name="Drula E."/>
            <person name="Henrissat B."/>
            <person name="Kohler A."/>
            <person name="Grigoriev I.V."/>
            <person name="Martin F.M."/>
            <person name="Hacquard S."/>
        </authorList>
    </citation>
    <scope>NUCLEOTIDE SEQUENCE</scope>
    <source>
        <strain evidence="2">MPI-SDFR-AT-0068</strain>
    </source>
</reference>
<proteinExistence type="predicted"/>
<feature type="signal peptide" evidence="1">
    <location>
        <begin position="1"/>
        <end position="23"/>
    </location>
</feature>